<proteinExistence type="predicted"/>
<protein>
    <submittedName>
        <fullName evidence="1">Sporulation protein YunB</fullName>
    </submittedName>
</protein>
<dbReference type="AlphaFoldDB" id="A0A9D1G4V1"/>
<dbReference type="Proteomes" id="UP000886876">
    <property type="component" value="Unassembled WGS sequence"/>
</dbReference>
<organism evidence="1 2">
    <name type="scientific">Candidatus Scatomorpha pullistercoris</name>
    <dbReference type="NCBI Taxonomy" id="2840929"/>
    <lineage>
        <taxon>Bacteria</taxon>
        <taxon>Bacillati</taxon>
        <taxon>Bacillota</taxon>
        <taxon>Clostridia</taxon>
        <taxon>Eubacteriales</taxon>
        <taxon>Candidatus Scatomorpha</taxon>
    </lineage>
</organism>
<evidence type="ECO:0000313" key="2">
    <source>
        <dbReference type="Proteomes" id="UP000886876"/>
    </source>
</evidence>
<comment type="caution">
    <text evidence="1">The sequence shown here is derived from an EMBL/GenBank/DDBJ whole genome shotgun (WGS) entry which is preliminary data.</text>
</comment>
<sequence>MRRRRPLYLDVHLPKMRRRTKLALALVLIAAVVASVGIRGAVYLRELSCDMVLSDATDLMTLCINDTISRKLANEDYDYDYFVTLEHDADGNVTAVRANMARINAMSSELLSDIVKAADGGELSLSIPIGNLLGSSLLLGRGPDIPVDITMLSSSRVDFKNDLVSAGINQTKHQMKLDVVIDIDVIMPWRTVSTQVVSEILIAETVIVGKVPETYLDMEKT</sequence>
<name>A0A9D1G4V1_9FIRM</name>
<dbReference type="InterPro" id="IPR014197">
    <property type="entry name" value="Sporulation_prot_YunB"/>
</dbReference>
<dbReference type="Pfam" id="PF09560">
    <property type="entry name" value="Spore_YunB"/>
    <property type="match status" value="1"/>
</dbReference>
<gene>
    <name evidence="1" type="primary">yunB</name>
    <name evidence="1" type="ORF">IAD42_05205</name>
</gene>
<dbReference type="EMBL" id="DVJS01000129">
    <property type="protein sequence ID" value="HIS97353.1"/>
    <property type="molecule type" value="Genomic_DNA"/>
</dbReference>
<accession>A0A9D1G4V1</accession>
<reference evidence="1" key="2">
    <citation type="journal article" date="2021" name="PeerJ">
        <title>Extensive microbial diversity within the chicken gut microbiome revealed by metagenomics and culture.</title>
        <authorList>
            <person name="Gilroy R."/>
            <person name="Ravi A."/>
            <person name="Getino M."/>
            <person name="Pursley I."/>
            <person name="Horton D.L."/>
            <person name="Alikhan N.F."/>
            <person name="Baker D."/>
            <person name="Gharbi K."/>
            <person name="Hall N."/>
            <person name="Watson M."/>
            <person name="Adriaenssens E.M."/>
            <person name="Foster-Nyarko E."/>
            <person name="Jarju S."/>
            <person name="Secka A."/>
            <person name="Antonio M."/>
            <person name="Oren A."/>
            <person name="Chaudhuri R.R."/>
            <person name="La Ragione R."/>
            <person name="Hildebrand F."/>
            <person name="Pallen M.J."/>
        </authorList>
    </citation>
    <scope>NUCLEOTIDE SEQUENCE</scope>
    <source>
        <strain evidence="1">ChiHecec3B27-6122</strain>
    </source>
</reference>
<dbReference type="NCBIfam" id="TIGR02832">
    <property type="entry name" value="spo_yunB"/>
    <property type="match status" value="1"/>
</dbReference>
<evidence type="ECO:0000313" key="1">
    <source>
        <dbReference type="EMBL" id="HIS97353.1"/>
    </source>
</evidence>
<reference evidence="1" key="1">
    <citation type="submission" date="2020-10" db="EMBL/GenBank/DDBJ databases">
        <authorList>
            <person name="Gilroy R."/>
        </authorList>
    </citation>
    <scope>NUCLEOTIDE SEQUENCE</scope>
    <source>
        <strain evidence="1">ChiHecec3B27-6122</strain>
    </source>
</reference>